<evidence type="ECO:0000313" key="2">
    <source>
        <dbReference type="EMBL" id="MCW3485317.1"/>
    </source>
</evidence>
<name>A0ABT3IMW8_9BACT</name>
<accession>A0ABT3IMW8</accession>
<evidence type="ECO:0000313" key="3">
    <source>
        <dbReference type="Proteomes" id="UP001207742"/>
    </source>
</evidence>
<gene>
    <name evidence="2" type="ORF">OL497_15510</name>
</gene>
<feature type="transmembrane region" description="Helical" evidence="1">
    <location>
        <begin position="39"/>
        <end position="57"/>
    </location>
</feature>
<keyword evidence="1" id="KW-0472">Membrane</keyword>
<evidence type="ECO:0000256" key="1">
    <source>
        <dbReference type="SAM" id="Phobius"/>
    </source>
</evidence>
<keyword evidence="1" id="KW-0812">Transmembrane</keyword>
<protein>
    <recommendedName>
        <fullName evidence="4">YcxB-like protein domain-containing protein</fullName>
    </recommendedName>
</protein>
<dbReference type="EMBL" id="JAPDNS010000001">
    <property type="protein sequence ID" value="MCW3485317.1"/>
    <property type="molecule type" value="Genomic_DNA"/>
</dbReference>
<dbReference type="Proteomes" id="UP001207742">
    <property type="component" value="Unassembled WGS sequence"/>
</dbReference>
<keyword evidence="3" id="KW-1185">Reference proteome</keyword>
<organism evidence="2 3">
    <name type="scientific">Chitinophaga nivalis</name>
    <dbReference type="NCBI Taxonomy" id="2991709"/>
    <lineage>
        <taxon>Bacteria</taxon>
        <taxon>Pseudomonadati</taxon>
        <taxon>Bacteroidota</taxon>
        <taxon>Chitinophagia</taxon>
        <taxon>Chitinophagales</taxon>
        <taxon>Chitinophagaceae</taxon>
        <taxon>Chitinophaga</taxon>
    </lineage>
</organism>
<sequence>MDKSVITHVLAPYPFTIYMFSYMMGGMLATALLALYFHLVYLIWIGFFLFMILPLVIQKHLWKLVSQKVVAHFNSEYFTLEITDSKTGKVVNENMYLFSEIKFYYIGTSSGNNSTCLKLFLSDGSRAKYSFVGLSKKCTSQEAPHAVDQYIQAYNKGKDKPHQIILLRWPYTRRI</sequence>
<comment type="caution">
    <text evidence="2">The sequence shown here is derived from an EMBL/GenBank/DDBJ whole genome shotgun (WGS) entry which is preliminary data.</text>
</comment>
<dbReference type="RefSeq" id="WP_264731567.1">
    <property type="nucleotide sequence ID" value="NZ_JAPDNR010000001.1"/>
</dbReference>
<keyword evidence="1" id="KW-1133">Transmembrane helix</keyword>
<feature type="transmembrane region" description="Helical" evidence="1">
    <location>
        <begin position="12"/>
        <end position="33"/>
    </location>
</feature>
<proteinExistence type="predicted"/>
<reference evidence="2 3" key="1">
    <citation type="submission" date="2022-10" db="EMBL/GenBank/DDBJ databases">
        <title>Chitinophaga nivalis PC15 sp. nov., isolated from Pyeongchang county, South Korea.</title>
        <authorList>
            <person name="Trinh H.N."/>
        </authorList>
    </citation>
    <scope>NUCLEOTIDE SEQUENCE [LARGE SCALE GENOMIC DNA]</scope>
    <source>
        <strain evidence="2 3">PC14</strain>
    </source>
</reference>
<evidence type="ECO:0008006" key="4">
    <source>
        <dbReference type="Google" id="ProtNLM"/>
    </source>
</evidence>